<reference evidence="5" key="1">
    <citation type="submission" date="2020-11" db="EMBL/GenBank/DDBJ databases">
        <authorList>
            <person name="Tran Van P."/>
        </authorList>
    </citation>
    <scope>NUCLEOTIDE SEQUENCE</scope>
</reference>
<dbReference type="SMART" id="SM00164">
    <property type="entry name" value="TBC"/>
    <property type="match status" value="1"/>
</dbReference>
<dbReference type="SUPFAM" id="SSF47923">
    <property type="entry name" value="Ypt/Rab-GAP domain of gyp1p"/>
    <property type="match status" value="2"/>
</dbReference>
<dbReference type="GO" id="GO:0005096">
    <property type="term" value="F:GTPase activator activity"/>
    <property type="evidence" value="ECO:0007669"/>
    <property type="project" value="UniProtKB-KW"/>
</dbReference>
<sequence>MQESRKHQRRERERLEDAARNSHGRLPHRDNSGSRSRSATPPPGPRSRKPDSRIPLPDVKEKLAQIHKAIDAVPTDLSTLRHLAISDGGLLNGLSEEQQETLKEALLGIICRILIRHPHLHYYQGYHDIALTVLLVVRSKKLATAILESISKNHLKEYMEPTMETTMNLLNVIFPILRDENYPLFQHIFQSRVGAMFSVPWVITWFSHHLDEYEKIARLFDCFIACPRHFPIYLVVAVVLHRHQEILDTEKDIAMFPKSLTYDALIGKAQELQASYPLTSNLICTGMKLAKESQGPSVIRRKGGGGVRGFFGRHVWLTVGILTIISAVAFRYFFNQNSIER</sequence>
<keyword evidence="3" id="KW-0472">Membrane</keyword>
<keyword evidence="3" id="KW-1133">Transmembrane helix</keyword>
<feature type="transmembrane region" description="Helical" evidence="3">
    <location>
        <begin position="315"/>
        <end position="334"/>
    </location>
</feature>
<feature type="region of interest" description="Disordered" evidence="2">
    <location>
        <begin position="1"/>
        <end position="55"/>
    </location>
</feature>
<evidence type="ECO:0000259" key="4">
    <source>
        <dbReference type="PROSITE" id="PS50086"/>
    </source>
</evidence>
<dbReference type="Pfam" id="PF00566">
    <property type="entry name" value="RabGAP-TBC"/>
    <property type="match status" value="1"/>
</dbReference>
<dbReference type="InterPro" id="IPR035969">
    <property type="entry name" value="Rab-GAP_TBC_sf"/>
</dbReference>
<dbReference type="InterPro" id="IPR000195">
    <property type="entry name" value="Rab-GAP-TBC_dom"/>
</dbReference>
<evidence type="ECO:0000256" key="2">
    <source>
        <dbReference type="SAM" id="MobiDB-lite"/>
    </source>
</evidence>
<name>A0A7R9AEH8_9CRUS</name>
<dbReference type="EMBL" id="CAJPEV010004864">
    <property type="protein sequence ID" value="CAG0902425.1"/>
    <property type="molecule type" value="Genomic_DNA"/>
</dbReference>
<evidence type="ECO:0000313" key="5">
    <source>
        <dbReference type="EMBL" id="CAD7252801.1"/>
    </source>
</evidence>
<dbReference type="GO" id="GO:0006888">
    <property type="term" value="P:endoplasmic reticulum to Golgi vesicle-mediated transport"/>
    <property type="evidence" value="ECO:0007669"/>
    <property type="project" value="TreeGrafter"/>
</dbReference>
<dbReference type="PANTHER" id="PTHR20913:SF7">
    <property type="entry name" value="RE60063P"/>
    <property type="match status" value="1"/>
</dbReference>
<dbReference type="AlphaFoldDB" id="A0A7R9AEH8"/>
<dbReference type="InterPro" id="IPR045913">
    <property type="entry name" value="TBC20/Gyp8-like"/>
</dbReference>
<feature type="domain" description="Rab-GAP TBC" evidence="4">
    <location>
        <begin position="1"/>
        <end position="227"/>
    </location>
</feature>
<dbReference type="GO" id="GO:0005789">
    <property type="term" value="C:endoplasmic reticulum membrane"/>
    <property type="evidence" value="ECO:0007669"/>
    <property type="project" value="TreeGrafter"/>
</dbReference>
<dbReference type="Gene3D" id="1.10.8.1310">
    <property type="match status" value="1"/>
</dbReference>
<feature type="compositionally biased region" description="Basic and acidic residues" evidence="2">
    <location>
        <begin position="10"/>
        <end position="20"/>
    </location>
</feature>
<accession>A0A7R9AEH8</accession>
<keyword evidence="3" id="KW-0812">Transmembrane</keyword>
<evidence type="ECO:0000256" key="1">
    <source>
        <dbReference type="ARBA" id="ARBA00022468"/>
    </source>
</evidence>
<keyword evidence="1" id="KW-0343">GTPase activation</keyword>
<keyword evidence="6" id="KW-1185">Reference proteome</keyword>
<proteinExistence type="predicted"/>
<dbReference type="Proteomes" id="UP000677054">
    <property type="component" value="Unassembled WGS sequence"/>
</dbReference>
<evidence type="ECO:0000313" key="6">
    <source>
        <dbReference type="Proteomes" id="UP000677054"/>
    </source>
</evidence>
<dbReference type="EMBL" id="LR904381">
    <property type="protein sequence ID" value="CAD7252801.1"/>
    <property type="molecule type" value="Genomic_DNA"/>
</dbReference>
<protein>
    <recommendedName>
        <fullName evidence="4">Rab-GAP TBC domain-containing protein</fullName>
    </recommendedName>
</protein>
<dbReference type="OrthoDB" id="206700at2759"/>
<organism evidence="5">
    <name type="scientific">Darwinula stevensoni</name>
    <dbReference type="NCBI Taxonomy" id="69355"/>
    <lineage>
        <taxon>Eukaryota</taxon>
        <taxon>Metazoa</taxon>
        <taxon>Ecdysozoa</taxon>
        <taxon>Arthropoda</taxon>
        <taxon>Crustacea</taxon>
        <taxon>Oligostraca</taxon>
        <taxon>Ostracoda</taxon>
        <taxon>Podocopa</taxon>
        <taxon>Podocopida</taxon>
        <taxon>Darwinulocopina</taxon>
        <taxon>Darwinuloidea</taxon>
        <taxon>Darwinulidae</taxon>
        <taxon>Darwinula</taxon>
    </lineage>
</organism>
<dbReference type="Gene3D" id="1.10.472.80">
    <property type="entry name" value="Ypt/Rab-GAP domain of gyp1p, domain 3"/>
    <property type="match status" value="1"/>
</dbReference>
<dbReference type="PROSITE" id="PS50086">
    <property type="entry name" value="TBC_RABGAP"/>
    <property type="match status" value="1"/>
</dbReference>
<gene>
    <name evidence="5" type="ORF">DSTB1V02_LOCUS12555</name>
</gene>
<dbReference type="PANTHER" id="PTHR20913">
    <property type="entry name" value="TBC1 DOMAIN FAMILY MEMBER 20/GTPASE"/>
    <property type="match status" value="1"/>
</dbReference>
<evidence type="ECO:0000256" key="3">
    <source>
        <dbReference type="SAM" id="Phobius"/>
    </source>
</evidence>